<dbReference type="Gene3D" id="3.40.710.10">
    <property type="entry name" value="DD-peptidase/beta-lactamase superfamily"/>
    <property type="match status" value="1"/>
</dbReference>
<evidence type="ECO:0000256" key="1">
    <source>
        <dbReference type="SAM" id="SignalP"/>
    </source>
</evidence>
<dbReference type="SUPFAM" id="SSF56601">
    <property type="entry name" value="beta-lactamase/transpeptidase-like"/>
    <property type="match status" value="1"/>
</dbReference>
<proteinExistence type="predicted"/>
<dbReference type="PANTHER" id="PTHR43283">
    <property type="entry name" value="BETA-LACTAMASE-RELATED"/>
    <property type="match status" value="1"/>
</dbReference>
<keyword evidence="3" id="KW-0378">Hydrolase</keyword>
<dbReference type="GO" id="GO:0016787">
    <property type="term" value="F:hydrolase activity"/>
    <property type="evidence" value="ECO:0007669"/>
    <property type="project" value="UniProtKB-KW"/>
</dbReference>
<dbReference type="InterPro" id="IPR001466">
    <property type="entry name" value="Beta-lactam-related"/>
</dbReference>
<dbReference type="InterPro" id="IPR050789">
    <property type="entry name" value="Diverse_Enzym_Activities"/>
</dbReference>
<keyword evidence="4" id="KW-1185">Reference proteome</keyword>
<evidence type="ECO:0000313" key="4">
    <source>
        <dbReference type="Proteomes" id="UP000578091"/>
    </source>
</evidence>
<feature type="domain" description="Beta-lactamase-related" evidence="2">
    <location>
        <begin position="168"/>
        <end position="434"/>
    </location>
</feature>
<name>A0A853JBI7_9GAMM</name>
<evidence type="ECO:0000313" key="3">
    <source>
        <dbReference type="EMBL" id="NZA26205.1"/>
    </source>
</evidence>
<dbReference type="InterPro" id="IPR012338">
    <property type="entry name" value="Beta-lactam/transpept-like"/>
</dbReference>
<protein>
    <submittedName>
        <fullName evidence="3">Serine hydrolase</fullName>
    </submittedName>
</protein>
<dbReference type="Pfam" id="PF00144">
    <property type="entry name" value="Beta-lactamase"/>
    <property type="match status" value="1"/>
</dbReference>
<organism evidence="3 4">
    <name type="scientific">Luteimonas salinisoli</name>
    <dbReference type="NCBI Taxonomy" id="2752307"/>
    <lineage>
        <taxon>Bacteria</taxon>
        <taxon>Pseudomonadati</taxon>
        <taxon>Pseudomonadota</taxon>
        <taxon>Gammaproteobacteria</taxon>
        <taxon>Lysobacterales</taxon>
        <taxon>Lysobacteraceae</taxon>
        <taxon>Luteimonas</taxon>
    </lineage>
</organism>
<dbReference type="Proteomes" id="UP000578091">
    <property type="component" value="Unassembled WGS sequence"/>
</dbReference>
<feature type="signal peptide" evidence="1">
    <location>
        <begin position="1"/>
        <end position="18"/>
    </location>
</feature>
<dbReference type="EMBL" id="JACCKA010000049">
    <property type="protein sequence ID" value="NZA26205.1"/>
    <property type="molecule type" value="Genomic_DNA"/>
</dbReference>
<feature type="chain" id="PRO_5032601318" evidence="1">
    <location>
        <begin position="19"/>
        <end position="459"/>
    </location>
</feature>
<dbReference type="RefSeq" id="WP_180677997.1">
    <property type="nucleotide sequence ID" value="NZ_JACCKA010000049.1"/>
</dbReference>
<sequence>MRPLLLFALLCAGLPAFAQRAADADAHVRAVAAGYKALTLCSAHFGAGRGPAQVEALELRGIYPEYESLVAALPAAVDARARTVSVPFDPALPPRIAAWRPNLGCAQLPIGAGPDAVAALPRFDAPAPELDARPWPLGERDATAVAAGDAAALERTVAATFDPARFGEGHATTGVLVLQHGKIVAERYRDGFGPHVAQRTWSVAKSIAGTLVGVAAADGLLDPDAPAPVPEWQRPGDPRAAITTDQLLRMASGLHSDTAGNRTDALYFGGATVAEAATGWPLRAPPGSAFRYANNDIVLAIHALRAATGDDARALSRPYTDLFWPLGMTRTHAETDWQGGFVLSSQVWSTARDLARFGLLHQDDGVFAGRRLLPEGWVRDATTASGPQPDGEFGYGATWWLLQRSAGVPADAFAAFGNRGQYVVVVPSREVVIVRRGEDPAGHRFDIAGFAAEVLAALD</sequence>
<reference evidence="3 4" key="1">
    <citation type="submission" date="2020-07" db="EMBL/GenBank/DDBJ databases">
        <title>Luteimonas sp. SJ-92.</title>
        <authorList>
            <person name="Huang X.-X."/>
            <person name="Xu L."/>
            <person name="Sun J.-Q."/>
        </authorList>
    </citation>
    <scope>NUCLEOTIDE SEQUENCE [LARGE SCALE GENOMIC DNA]</scope>
    <source>
        <strain evidence="3 4">SJ-92</strain>
    </source>
</reference>
<accession>A0A853JBI7</accession>
<comment type="caution">
    <text evidence="3">The sequence shown here is derived from an EMBL/GenBank/DDBJ whole genome shotgun (WGS) entry which is preliminary data.</text>
</comment>
<dbReference type="PANTHER" id="PTHR43283:SF7">
    <property type="entry name" value="BETA-LACTAMASE-RELATED DOMAIN-CONTAINING PROTEIN"/>
    <property type="match status" value="1"/>
</dbReference>
<gene>
    <name evidence="3" type="ORF">H0E84_07380</name>
</gene>
<dbReference type="AlphaFoldDB" id="A0A853JBI7"/>
<keyword evidence="1" id="KW-0732">Signal</keyword>
<evidence type="ECO:0000259" key="2">
    <source>
        <dbReference type="Pfam" id="PF00144"/>
    </source>
</evidence>